<dbReference type="RefSeq" id="WP_014195913.1">
    <property type="nucleotide sequence ID" value="NZ_CP014335.1"/>
</dbReference>
<name>A0A1C3D360_GEOTH</name>
<evidence type="ECO:0000313" key="1">
    <source>
        <dbReference type="EMBL" id="AWO75970.1"/>
    </source>
</evidence>
<protein>
    <submittedName>
        <fullName evidence="1">Uncharacterized protein</fullName>
    </submittedName>
</protein>
<evidence type="ECO:0000313" key="2">
    <source>
        <dbReference type="Proteomes" id="UP000246996"/>
    </source>
</evidence>
<proteinExistence type="predicted"/>
<dbReference type="GeneID" id="32063695"/>
<reference evidence="2" key="1">
    <citation type="submission" date="2018-02" db="EMBL/GenBank/DDBJ databases">
        <title>The complete genome of bacterial strain SGAirxxxx.</title>
        <authorList>
            <person name="Schuster S.C."/>
        </authorList>
    </citation>
    <scope>NUCLEOTIDE SEQUENCE [LARGE SCALE GENOMIC DNA]</scope>
    <source>
        <strain evidence="2">SGAir0734</strain>
    </source>
</reference>
<dbReference type="Proteomes" id="UP000246996">
    <property type="component" value="Chromosome"/>
</dbReference>
<dbReference type="EMBL" id="CP027303">
    <property type="protein sequence ID" value="AWO75970.1"/>
    <property type="molecule type" value="Genomic_DNA"/>
</dbReference>
<accession>A0A1C3D360</accession>
<gene>
    <name evidence="1" type="ORF">C1N76_16575</name>
</gene>
<dbReference type="AlphaFoldDB" id="A0A1C3D360"/>
<organism evidence="1 2">
    <name type="scientific">Geobacillus thermoleovorans</name>
    <name type="common">Bacillus thermoleovorans</name>
    <dbReference type="NCBI Taxonomy" id="33941"/>
    <lineage>
        <taxon>Bacteria</taxon>
        <taxon>Bacillati</taxon>
        <taxon>Bacillota</taxon>
        <taxon>Bacilli</taxon>
        <taxon>Bacillales</taxon>
        <taxon>Anoxybacillaceae</taxon>
        <taxon>Geobacillus</taxon>
        <taxon>Geobacillus thermoleovorans group</taxon>
    </lineage>
</organism>
<sequence>MMQNSPSIAQRKSDSFLTNGFYEYLQKQKVGYADMIPLFFNIVFLLVLLAVGLSVVFLNKFASNRIRMISYTEPLRWVPFNNYQLNQINKAAQP</sequence>
<dbReference type="KEGG" id="gtk:GT3570_08675"/>